<reference evidence="6 7" key="1">
    <citation type="submission" date="2012-01" db="EMBL/GenBank/DDBJ databases">
        <title>The Genome Sequence of Scardovia wiggsiae F0424.</title>
        <authorList>
            <consortium name="The Broad Institute Genome Sequencing Platform"/>
            <person name="Earl A."/>
            <person name="Ward D."/>
            <person name="Feldgarden M."/>
            <person name="Gevers D."/>
            <person name="Izard J."/>
            <person name="Ganesan A."/>
            <person name="Baranova O.V."/>
            <person name="Blanton J.M."/>
            <person name="Tanner A.C."/>
            <person name="Mathney J."/>
            <person name="Dewhirst F.E."/>
            <person name="Young S.K."/>
            <person name="Zeng Q."/>
            <person name="Gargeya S."/>
            <person name="Fitzgerald M."/>
            <person name="Haas B."/>
            <person name="Abouelleil A."/>
            <person name="Alvarado L."/>
            <person name="Arachchi H.M."/>
            <person name="Berlin A."/>
            <person name="Chapman S.B."/>
            <person name="Gearin G."/>
            <person name="Goldberg J."/>
            <person name="Griggs A."/>
            <person name="Gujja S."/>
            <person name="Hansen M."/>
            <person name="Heiman D."/>
            <person name="Howarth C."/>
            <person name="Larimer J."/>
            <person name="Lui A."/>
            <person name="MacDonald P.J.P."/>
            <person name="McCowen C."/>
            <person name="Montmayeur A."/>
            <person name="Murphy C."/>
            <person name="Neiman D."/>
            <person name="Pearson M."/>
            <person name="Priest M."/>
            <person name="Roberts A."/>
            <person name="Saif S."/>
            <person name="Shea T."/>
            <person name="Sisk P."/>
            <person name="Stolte C."/>
            <person name="Sykes S."/>
            <person name="Wortman J."/>
            <person name="Nusbaum C."/>
            <person name="Birren B."/>
        </authorList>
    </citation>
    <scope>NUCLEOTIDE SEQUENCE [LARGE SCALE GENOMIC DNA]</scope>
    <source>
        <strain evidence="6 7">F0424</strain>
    </source>
</reference>
<dbReference type="STRING" id="857290.HMPREF9156_00698"/>
<dbReference type="HOGENOM" id="CLU_1433556_0_0_11"/>
<protein>
    <recommendedName>
        <fullName evidence="5">HTH marR-type domain-containing protein</fullName>
    </recommendedName>
</protein>
<evidence type="ECO:0000259" key="5">
    <source>
        <dbReference type="SMART" id="SM00347"/>
    </source>
</evidence>
<evidence type="ECO:0000256" key="3">
    <source>
        <dbReference type="ARBA" id="ARBA00023163"/>
    </source>
</evidence>
<evidence type="ECO:0000313" key="7">
    <source>
        <dbReference type="Proteomes" id="UP000006415"/>
    </source>
</evidence>
<feature type="region of interest" description="Disordered" evidence="4">
    <location>
        <begin position="155"/>
        <end position="189"/>
    </location>
</feature>
<dbReference type="EMBL" id="AGZS01000003">
    <property type="protein sequence ID" value="EJD64823.1"/>
    <property type="molecule type" value="Genomic_DNA"/>
</dbReference>
<dbReference type="GO" id="GO:0003677">
    <property type="term" value="F:DNA binding"/>
    <property type="evidence" value="ECO:0007669"/>
    <property type="project" value="UniProtKB-KW"/>
</dbReference>
<dbReference type="PANTHER" id="PTHR42756:SF1">
    <property type="entry name" value="TRANSCRIPTIONAL REPRESSOR OF EMRAB OPERON"/>
    <property type="match status" value="1"/>
</dbReference>
<feature type="compositionally biased region" description="Basic residues" evidence="4">
    <location>
        <begin position="180"/>
        <end position="189"/>
    </location>
</feature>
<proteinExistence type="predicted"/>
<keyword evidence="7" id="KW-1185">Reference proteome</keyword>
<evidence type="ECO:0000256" key="2">
    <source>
        <dbReference type="ARBA" id="ARBA00023125"/>
    </source>
</evidence>
<gene>
    <name evidence="6" type="ORF">HMPREF9156_00698</name>
</gene>
<evidence type="ECO:0000313" key="6">
    <source>
        <dbReference type="EMBL" id="EJD64823.1"/>
    </source>
</evidence>
<dbReference type="Pfam" id="PF12802">
    <property type="entry name" value="MarR_2"/>
    <property type="match status" value="1"/>
</dbReference>
<keyword evidence="1" id="KW-0805">Transcription regulation</keyword>
<dbReference type="GO" id="GO:0003700">
    <property type="term" value="F:DNA-binding transcription factor activity"/>
    <property type="evidence" value="ECO:0007669"/>
    <property type="project" value="InterPro"/>
</dbReference>
<organism evidence="6 7">
    <name type="scientific">Scardovia wiggsiae F0424</name>
    <dbReference type="NCBI Taxonomy" id="857290"/>
    <lineage>
        <taxon>Bacteria</taxon>
        <taxon>Bacillati</taxon>
        <taxon>Actinomycetota</taxon>
        <taxon>Actinomycetes</taxon>
        <taxon>Bifidobacteriales</taxon>
        <taxon>Bifidobacteriaceae</taxon>
        <taxon>Scardovia</taxon>
    </lineage>
</organism>
<comment type="caution">
    <text evidence="6">The sequence shown here is derived from an EMBL/GenBank/DDBJ whole genome shotgun (WGS) entry which is preliminary data.</text>
</comment>
<dbReference type="AlphaFoldDB" id="J0DEV9"/>
<evidence type="ECO:0000256" key="4">
    <source>
        <dbReference type="SAM" id="MobiDB-lite"/>
    </source>
</evidence>
<dbReference type="eggNOG" id="COG1846">
    <property type="taxonomic scope" value="Bacteria"/>
</dbReference>
<dbReference type="InterPro" id="IPR000835">
    <property type="entry name" value="HTH_MarR-typ"/>
</dbReference>
<accession>J0DEV9</accession>
<dbReference type="Proteomes" id="UP000006415">
    <property type="component" value="Unassembled WGS sequence"/>
</dbReference>
<name>J0DEV9_9BIFI</name>
<sequence>MFADTTGTDTSHDGSSSGLPPLIFVFNVMGHITEQALGKAIPDISGANARIIMLIAHNDSRGVPTYQSDIRDCFSTTRSTSSRVIKLMEQKGWITCSASTRDARKIRLHLTKKAVIIANKIDAASALVQSQMLEGIDPGTVSQVTSAILRMRANLGKHGVGQRPAPARHRPGGRREGLHRNHRKQKYQQ</sequence>
<dbReference type="SMART" id="SM00347">
    <property type="entry name" value="HTH_MARR"/>
    <property type="match status" value="1"/>
</dbReference>
<evidence type="ECO:0000256" key="1">
    <source>
        <dbReference type="ARBA" id="ARBA00023015"/>
    </source>
</evidence>
<dbReference type="OrthoDB" id="8635520at2"/>
<dbReference type="SUPFAM" id="SSF46785">
    <property type="entry name" value="Winged helix' DNA-binding domain"/>
    <property type="match status" value="1"/>
</dbReference>
<dbReference type="RefSeq" id="WP_007147762.1">
    <property type="nucleotide sequence ID" value="NZ_AKCI01000001.1"/>
</dbReference>
<dbReference type="PANTHER" id="PTHR42756">
    <property type="entry name" value="TRANSCRIPTIONAL REGULATOR, MARR"/>
    <property type="match status" value="1"/>
</dbReference>
<dbReference type="InterPro" id="IPR036388">
    <property type="entry name" value="WH-like_DNA-bd_sf"/>
</dbReference>
<keyword evidence="2" id="KW-0238">DNA-binding</keyword>
<dbReference type="InterPro" id="IPR036390">
    <property type="entry name" value="WH_DNA-bd_sf"/>
</dbReference>
<feature type="domain" description="HTH marR-type" evidence="5">
    <location>
        <begin position="35"/>
        <end position="141"/>
    </location>
</feature>
<keyword evidence="3" id="KW-0804">Transcription</keyword>
<dbReference type="Gene3D" id="1.10.10.10">
    <property type="entry name" value="Winged helix-like DNA-binding domain superfamily/Winged helix DNA-binding domain"/>
    <property type="match status" value="1"/>
</dbReference>